<gene>
    <name evidence="3" type="ORF">ONB1V03_LOCUS4211</name>
</gene>
<dbReference type="EMBL" id="CAJPVJ010001405">
    <property type="protein sequence ID" value="CAG2164661.1"/>
    <property type="molecule type" value="Genomic_DNA"/>
</dbReference>
<dbReference type="InterPro" id="IPR029069">
    <property type="entry name" value="HotDog_dom_sf"/>
</dbReference>
<dbReference type="InterPro" id="IPR050965">
    <property type="entry name" value="UPF0336/Enoyl-CoA_hydratase"/>
</dbReference>
<evidence type="ECO:0000313" key="3">
    <source>
        <dbReference type="EMBL" id="CAD7643584.1"/>
    </source>
</evidence>
<dbReference type="SUPFAM" id="SSF54637">
    <property type="entry name" value="Thioesterase/thiol ester dehydrase-isomerase"/>
    <property type="match status" value="1"/>
</dbReference>
<evidence type="ECO:0000256" key="1">
    <source>
        <dbReference type="SAM" id="MobiDB-lite"/>
    </source>
</evidence>
<evidence type="ECO:0000313" key="4">
    <source>
        <dbReference type="Proteomes" id="UP000728032"/>
    </source>
</evidence>
<dbReference type="AlphaFoldDB" id="A0A7R9QF99"/>
<name>A0A7R9QF99_9ACAR</name>
<dbReference type="GO" id="GO:0019171">
    <property type="term" value="F:(3R)-hydroxyacyl-[acyl-carrier-protein] dehydratase activity"/>
    <property type="evidence" value="ECO:0007669"/>
    <property type="project" value="TreeGrafter"/>
</dbReference>
<dbReference type="InterPro" id="IPR006683">
    <property type="entry name" value="Thioestr_dom"/>
</dbReference>
<dbReference type="Gene3D" id="3.10.129.10">
    <property type="entry name" value="Hotdog Thioesterase"/>
    <property type="match status" value="1"/>
</dbReference>
<reference evidence="3" key="1">
    <citation type="submission" date="2020-11" db="EMBL/GenBank/DDBJ databases">
        <authorList>
            <person name="Tran Van P."/>
        </authorList>
    </citation>
    <scope>NUCLEOTIDE SEQUENCE</scope>
</reference>
<feature type="domain" description="Thioesterase" evidence="2">
    <location>
        <begin position="54"/>
        <end position="107"/>
    </location>
</feature>
<dbReference type="Proteomes" id="UP000728032">
    <property type="component" value="Unassembled WGS sequence"/>
</dbReference>
<accession>A0A7R9QF99</accession>
<proteinExistence type="predicted"/>
<organism evidence="3">
    <name type="scientific">Oppiella nova</name>
    <dbReference type="NCBI Taxonomy" id="334625"/>
    <lineage>
        <taxon>Eukaryota</taxon>
        <taxon>Metazoa</taxon>
        <taxon>Ecdysozoa</taxon>
        <taxon>Arthropoda</taxon>
        <taxon>Chelicerata</taxon>
        <taxon>Arachnida</taxon>
        <taxon>Acari</taxon>
        <taxon>Acariformes</taxon>
        <taxon>Sarcoptiformes</taxon>
        <taxon>Oribatida</taxon>
        <taxon>Brachypylina</taxon>
        <taxon>Oppioidea</taxon>
        <taxon>Oppiidae</taxon>
        <taxon>Oppiella</taxon>
    </lineage>
</organism>
<dbReference type="GO" id="GO:0005739">
    <property type="term" value="C:mitochondrion"/>
    <property type="evidence" value="ECO:0007669"/>
    <property type="project" value="TreeGrafter"/>
</dbReference>
<dbReference type="PANTHER" id="PTHR43437">
    <property type="entry name" value="HYDROXYACYL-THIOESTER DEHYDRATASE TYPE 2, MITOCHONDRIAL-RELATED"/>
    <property type="match status" value="1"/>
</dbReference>
<dbReference type="GO" id="GO:0006633">
    <property type="term" value="P:fatty acid biosynthetic process"/>
    <property type="evidence" value="ECO:0007669"/>
    <property type="project" value="TreeGrafter"/>
</dbReference>
<protein>
    <recommendedName>
        <fullName evidence="2">Thioesterase domain-containing protein</fullName>
    </recommendedName>
</protein>
<sequence length="119" mass="12841">MTNNCEGRYRGIPHPTEENGGFPTTALPSHALRNVLKRAESPLMLGLVSAVFGTLLPGPGAVVVNQTIHFTKPLHVGEEVCAEVTVIDIRKVFIECKYVCFTSDGKSVMDGTARLVMVS</sequence>
<feature type="region of interest" description="Disordered" evidence="1">
    <location>
        <begin position="1"/>
        <end position="23"/>
    </location>
</feature>
<dbReference type="OrthoDB" id="201709at2759"/>
<dbReference type="Pfam" id="PF03061">
    <property type="entry name" value="4HBT"/>
    <property type="match status" value="1"/>
</dbReference>
<dbReference type="PANTHER" id="PTHR43437:SF3">
    <property type="entry name" value="HYDROXYACYL-THIOESTER DEHYDRATASE TYPE 2, MITOCHONDRIAL"/>
    <property type="match status" value="1"/>
</dbReference>
<evidence type="ECO:0000259" key="2">
    <source>
        <dbReference type="Pfam" id="PF03061"/>
    </source>
</evidence>
<keyword evidence="4" id="KW-1185">Reference proteome</keyword>
<dbReference type="EMBL" id="OC916230">
    <property type="protein sequence ID" value="CAD7643584.1"/>
    <property type="molecule type" value="Genomic_DNA"/>
</dbReference>